<reference evidence="4" key="2">
    <citation type="submission" date="2012-11" db="EMBL/GenBank/DDBJ databases">
        <authorList>
            <person name="Kuo A."/>
            <person name="Curtis B.A."/>
            <person name="Tanifuji G."/>
            <person name="Burki F."/>
            <person name="Gruber A."/>
            <person name="Irimia M."/>
            <person name="Maruyama S."/>
            <person name="Arias M.C."/>
            <person name="Ball S.G."/>
            <person name="Gile G.H."/>
            <person name="Hirakawa Y."/>
            <person name="Hopkins J.F."/>
            <person name="Rensing S.A."/>
            <person name="Schmutz J."/>
            <person name="Symeonidi A."/>
            <person name="Elias M."/>
            <person name="Eveleigh R.J."/>
            <person name="Herman E.K."/>
            <person name="Klute M.J."/>
            <person name="Nakayama T."/>
            <person name="Obornik M."/>
            <person name="Reyes-Prieto A."/>
            <person name="Armbrust E.V."/>
            <person name="Aves S.J."/>
            <person name="Beiko R.G."/>
            <person name="Coutinho P."/>
            <person name="Dacks J.B."/>
            <person name="Durnford D.G."/>
            <person name="Fast N.M."/>
            <person name="Green B.R."/>
            <person name="Grisdale C."/>
            <person name="Hempe F."/>
            <person name="Henrissat B."/>
            <person name="Hoppner M.P."/>
            <person name="Ishida K.-I."/>
            <person name="Kim E."/>
            <person name="Koreny L."/>
            <person name="Kroth P.G."/>
            <person name="Liu Y."/>
            <person name="Malik S.-B."/>
            <person name="Maier U.G."/>
            <person name="McRose D."/>
            <person name="Mock T."/>
            <person name="Neilson J.A."/>
            <person name="Onodera N.T."/>
            <person name="Poole A.M."/>
            <person name="Pritham E.J."/>
            <person name="Richards T.A."/>
            <person name="Rocap G."/>
            <person name="Roy S.W."/>
            <person name="Sarai C."/>
            <person name="Schaack S."/>
            <person name="Shirato S."/>
            <person name="Slamovits C.H."/>
            <person name="Spencer D.F."/>
            <person name="Suzuki S."/>
            <person name="Worden A.Z."/>
            <person name="Zauner S."/>
            <person name="Barry K."/>
            <person name="Bell C."/>
            <person name="Bharti A.K."/>
            <person name="Crow J.A."/>
            <person name="Grimwood J."/>
            <person name="Kramer R."/>
            <person name="Lindquist E."/>
            <person name="Lucas S."/>
            <person name="Salamov A."/>
            <person name="McFadden G.I."/>
            <person name="Lane C.E."/>
            <person name="Keeling P.J."/>
            <person name="Gray M.W."/>
            <person name="Grigoriev I.V."/>
            <person name="Archibald J.M."/>
        </authorList>
    </citation>
    <scope>NUCLEOTIDE SEQUENCE</scope>
    <source>
        <strain evidence="4">CCMP2712</strain>
    </source>
</reference>
<evidence type="ECO:0000256" key="1">
    <source>
        <dbReference type="SAM" id="MobiDB-lite"/>
    </source>
</evidence>
<dbReference type="RefSeq" id="XP_005831555.1">
    <property type="nucleotide sequence ID" value="XM_005831498.1"/>
</dbReference>
<protein>
    <submittedName>
        <fullName evidence="2 3">Uncharacterized protein</fullName>
    </submittedName>
</protein>
<dbReference type="EMBL" id="JH993003">
    <property type="protein sequence ID" value="EKX44575.1"/>
    <property type="molecule type" value="Genomic_DNA"/>
</dbReference>
<sequence>MCNRLSPMNVDGSVMNSEGDKQNTICFPIIEQNGSTAAVQEPDALQSEQAREPESEGGGKQDSISSGLKTPEEQVTETSQVNLLRGDKCMSSCDQRDGTLWRESLANPKDDPDLNEVVVENSDHHNHLDMDYMMEDCSLQVPRSEQYIPNKACS</sequence>
<dbReference type="PaxDb" id="55529-EKX44575"/>
<keyword evidence="4" id="KW-1185">Reference proteome</keyword>
<proteinExistence type="predicted"/>
<name>L1J924_GUITC</name>
<feature type="compositionally biased region" description="Basic and acidic residues" evidence="1">
    <location>
        <begin position="49"/>
        <end position="59"/>
    </location>
</feature>
<gene>
    <name evidence="2" type="ORF">GUITHDRAFT_109351</name>
</gene>
<dbReference type="KEGG" id="gtt:GUITHDRAFT_109351"/>
<evidence type="ECO:0000313" key="4">
    <source>
        <dbReference type="Proteomes" id="UP000011087"/>
    </source>
</evidence>
<feature type="region of interest" description="Disordered" evidence="1">
    <location>
        <begin position="103"/>
        <end position="122"/>
    </location>
</feature>
<reference evidence="3" key="3">
    <citation type="submission" date="2016-03" db="UniProtKB">
        <authorList>
            <consortium name="EnsemblProtists"/>
        </authorList>
    </citation>
    <scope>IDENTIFICATION</scope>
</reference>
<reference evidence="2 4" key="1">
    <citation type="journal article" date="2012" name="Nature">
        <title>Algal genomes reveal evolutionary mosaicism and the fate of nucleomorphs.</title>
        <authorList>
            <consortium name="DOE Joint Genome Institute"/>
            <person name="Curtis B.A."/>
            <person name="Tanifuji G."/>
            <person name="Burki F."/>
            <person name="Gruber A."/>
            <person name="Irimia M."/>
            <person name="Maruyama S."/>
            <person name="Arias M.C."/>
            <person name="Ball S.G."/>
            <person name="Gile G.H."/>
            <person name="Hirakawa Y."/>
            <person name="Hopkins J.F."/>
            <person name="Kuo A."/>
            <person name="Rensing S.A."/>
            <person name="Schmutz J."/>
            <person name="Symeonidi A."/>
            <person name="Elias M."/>
            <person name="Eveleigh R.J."/>
            <person name="Herman E.K."/>
            <person name="Klute M.J."/>
            <person name="Nakayama T."/>
            <person name="Obornik M."/>
            <person name="Reyes-Prieto A."/>
            <person name="Armbrust E.V."/>
            <person name="Aves S.J."/>
            <person name="Beiko R.G."/>
            <person name="Coutinho P."/>
            <person name="Dacks J.B."/>
            <person name="Durnford D.G."/>
            <person name="Fast N.M."/>
            <person name="Green B.R."/>
            <person name="Grisdale C.J."/>
            <person name="Hempel F."/>
            <person name="Henrissat B."/>
            <person name="Hoppner M.P."/>
            <person name="Ishida K."/>
            <person name="Kim E."/>
            <person name="Koreny L."/>
            <person name="Kroth P.G."/>
            <person name="Liu Y."/>
            <person name="Malik S.B."/>
            <person name="Maier U.G."/>
            <person name="McRose D."/>
            <person name="Mock T."/>
            <person name="Neilson J.A."/>
            <person name="Onodera N.T."/>
            <person name="Poole A.M."/>
            <person name="Pritham E.J."/>
            <person name="Richards T.A."/>
            <person name="Rocap G."/>
            <person name="Roy S.W."/>
            <person name="Sarai C."/>
            <person name="Schaack S."/>
            <person name="Shirato S."/>
            <person name="Slamovits C.H."/>
            <person name="Spencer D.F."/>
            <person name="Suzuki S."/>
            <person name="Worden A.Z."/>
            <person name="Zauner S."/>
            <person name="Barry K."/>
            <person name="Bell C."/>
            <person name="Bharti A.K."/>
            <person name="Crow J.A."/>
            <person name="Grimwood J."/>
            <person name="Kramer R."/>
            <person name="Lindquist E."/>
            <person name="Lucas S."/>
            <person name="Salamov A."/>
            <person name="McFadden G.I."/>
            <person name="Lane C.E."/>
            <person name="Keeling P.J."/>
            <person name="Gray M.W."/>
            <person name="Grigoriev I.V."/>
            <person name="Archibald J.M."/>
        </authorList>
    </citation>
    <scope>NUCLEOTIDE SEQUENCE</scope>
    <source>
        <strain evidence="2 4">CCMP2712</strain>
    </source>
</reference>
<accession>L1J924</accession>
<organism evidence="2">
    <name type="scientific">Guillardia theta (strain CCMP2712)</name>
    <name type="common">Cryptophyte</name>
    <dbReference type="NCBI Taxonomy" id="905079"/>
    <lineage>
        <taxon>Eukaryota</taxon>
        <taxon>Cryptophyceae</taxon>
        <taxon>Pyrenomonadales</taxon>
        <taxon>Geminigeraceae</taxon>
        <taxon>Guillardia</taxon>
    </lineage>
</organism>
<evidence type="ECO:0000313" key="2">
    <source>
        <dbReference type="EMBL" id="EKX44575.1"/>
    </source>
</evidence>
<dbReference type="Proteomes" id="UP000011087">
    <property type="component" value="Unassembled WGS sequence"/>
</dbReference>
<evidence type="ECO:0000313" key="3">
    <source>
        <dbReference type="EnsemblProtists" id="EKX44575"/>
    </source>
</evidence>
<dbReference type="GeneID" id="17301342"/>
<dbReference type="HOGENOM" id="CLU_1707630_0_0_1"/>
<feature type="region of interest" description="Disordered" evidence="1">
    <location>
        <begin position="34"/>
        <end position="92"/>
    </location>
</feature>
<dbReference type="AlphaFoldDB" id="L1J924"/>
<dbReference type="EnsemblProtists" id="EKX44575">
    <property type="protein sequence ID" value="EKX44575"/>
    <property type="gene ID" value="GUITHDRAFT_109351"/>
</dbReference>